<dbReference type="SUPFAM" id="SSF46689">
    <property type="entry name" value="Homeodomain-like"/>
    <property type="match status" value="2"/>
</dbReference>
<dbReference type="PANTHER" id="PTHR46796:SF6">
    <property type="entry name" value="ARAC SUBFAMILY"/>
    <property type="match status" value="1"/>
</dbReference>
<gene>
    <name evidence="7" type="ORF">N5C08_13250</name>
</gene>
<evidence type="ECO:0000256" key="4">
    <source>
        <dbReference type="ARBA" id="ARBA00023163"/>
    </source>
</evidence>
<dbReference type="PANTHER" id="PTHR46796">
    <property type="entry name" value="HTH-TYPE TRANSCRIPTIONAL ACTIVATOR RHAS-RELATED"/>
    <property type="match status" value="1"/>
</dbReference>
<evidence type="ECO:0000256" key="2">
    <source>
        <dbReference type="ARBA" id="ARBA00023125"/>
    </source>
</evidence>
<evidence type="ECO:0000313" key="8">
    <source>
        <dbReference type="Proteomes" id="UP001064504"/>
    </source>
</evidence>
<feature type="domain" description="HTH araC/xylS-type" evidence="6">
    <location>
        <begin position="156"/>
        <end position="254"/>
    </location>
</feature>
<evidence type="ECO:0000313" key="7">
    <source>
        <dbReference type="EMBL" id="UXH37968.1"/>
    </source>
</evidence>
<evidence type="ECO:0000256" key="3">
    <source>
        <dbReference type="ARBA" id="ARBA00023159"/>
    </source>
</evidence>
<dbReference type="EMBL" id="CP104557">
    <property type="protein sequence ID" value="UXH37968.1"/>
    <property type="molecule type" value="Genomic_DNA"/>
</dbReference>
<evidence type="ECO:0000259" key="6">
    <source>
        <dbReference type="PROSITE" id="PS01124"/>
    </source>
</evidence>
<dbReference type="PROSITE" id="PS01124">
    <property type="entry name" value="HTH_ARAC_FAMILY_2"/>
    <property type="match status" value="1"/>
</dbReference>
<keyword evidence="4" id="KW-0804">Transcription</keyword>
<protein>
    <submittedName>
        <fullName evidence="7">Helix-turn-helix domain-containing protein</fullName>
    </submittedName>
</protein>
<dbReference type="Proteomes" id="UP001064504">
    <property type="component" value="Chromosome"/>
</dbReference>
<reference evidence="7" key="1">
    <citation type="submission" date="2022-09" db="EMBL/GenBank/DDBJ databases">
        <title>Complete genome sequence of Pseudomonas promysalinigenes strain RL-WG26, a newly isolated PGPR with the potential for plant salinity stress alleviation.</title>
        <authorList>
            <person name="Ren L."/>
            <person name="Wang G."/>
            <person name="Hu H."/>
        </authorList>
    </citation>
    <scope>NUCLEOTIDE SEQUENCE</scope>
    <source>
        <strain evidence="7">RL-WG26</strain>
    </source>
</reference>
<dbReference type="InterPro" id="IPR009057">
    <property type="entry name" value="Homeodomain-like_sf"/>
</dbReference>
<dbReference type="SMART" id="SM00342">
    <property type="entry name" value="HTH_ARAC"/>
    <property type="match status" value="1"/>
</dbReference>
<keyword evidence="2" id="KW-0238">DNA-binding</keyword>
<accession>A0ABY6AGW0</accession>
<keyword evidence="3" id="KW-0010">Activator</keyword>
<evidence type="ECO:0000256" key="1">
    <source>
        <dbReference type="ARBA" id="ARBA00023015"/>
    </source>
</evidence>
<evidence type="ECO:0000256" key="5">
    <source>
        <dbReference type="ARBA" id="ARBA00037345"/>
    </source>
</evidence>
<proteinExistence type="predicted"/>
<dbReference type="InterPro" id="IPR050204">
    <property type="entry name" value="AraC_XylS_family_regulators"/>
</dbReference>
<name>A0ABY6AGW0_9PSED</name>
<dbReference type="InterPro" id="IPR018060">
    <property type="entry name" value="HTH_AraC"/>
</dbReference>
<comment type="function">
    <text evidence="5">Regulatory protein of the TOL plasmid xyl operons. XylS activates the xylXYZLTEGFJQKIH operon required for the degradation of toluene, m-xylene and p-xylene.</text>
</comment>
<sequence>MLSRDILGGAVCVQLLPRAAYSAHDPAQWHTLGVTLERQTGIHAINSDHRVDFDTLPGVLAQTPIGVDVFSESMGGGEYLVLRMDRYFADQHLPALDQRIESAGHAGALRVAQQIRRALLAPQVDHLSLEQTVLSLVELAKPAQDRAHRLKSNALKPVLDQITELYQQPLTLEQMAGTYGCNALRLLRDFTRAVGTTPHAYLVEIRLQAARHLIETTDLALAIIALEAGFAHQSHMGSAFRQHLGITPSTYRRRTASSRR</sequence>
<keyword evidence="1" id="KW-0805">Transcription regulation</keyword>
<dbReference type="Gene3D" id="1.10.10.60">
    <property type="entry name" value="Homeodomain-like"/>
    <property type="match status" value="1"/>
</dbReference>
<organism evidence="7 8">
    <name type="scientific">Pseudomonas promysalinigenes</name>
    <dbReference type="NCBI Taxonomy" id="485898"/>
    <lineage>
        <taxon>Bacteria</taxon>
        <taxon>Pseudomonadati</taxon>
        <taxon>Pseudomonadota</taxon>
        <taxon>Gammaproteobacteria</taxon>
        <taxon>Pseudomonadales</taxon>
        <taxon>Pseudomonadaceae</taxon>
        <taxon>Pseudomonas</taxon>
    </lineage>
</organism>
<keyword evidence="8" id="KW-1185">Reference proteome</keyword>
<dbReference type="Pfam" id="PF12833">
    <property type="entry name" value="HTH_18"/>
    <property type="match status" value="1"/>
</dbReference>
<dbReference type="RefSeq" id="WP_261743465.1">
    <property type="nucleotide sequence ID" value="NZ_CP104557.1"/>
</dbReference>